<dbReference type="KEGG" id="gur:Gura_3195"/>
<dbReference type="Proteomes" id="UP000006695">
    <property type="component" value="Chromosome"/>
</dbReference>
<gene>
    <name evidence="1" type="ordered locus">Gura_3195</name>
</gene>
<organism evidence="1 2">
    <name type="scientific">Geotalea uraniireducens (strain Rf4)</name>
    <name type="common">Geobacter uraniireducens</name>
    <dbReference type="NCBI Taxonomy" id="351605"/>
    <lineage>
        <taxon>Bacteria</taxon>
        <taxon>Pseudomonadati</taxon>
        <taxon>Thermodesulfobacteriota</taxon>
        <taxon>Desulfuromonadia</taxon>
        <taxon>Geobacterales</taxon>
        <taxon>Geobacteraceae</taxon>
        <taxon>Geotalea</taxon>
    </lineage>
</organism>
<sequence length="80" mass="9052">MHRNQIEQTVLSVLEAFLKCQLKLGDDICRQNASDWDSLKHIEIMFALEEELGVEFSQEELAKLDSVVKIVDAVLAKHAA</sequence>
<dbReference type="OrthoDB" id="5326488at2"/>
<evidence type="ECO:0000313" key="2">
    <source>
        <dbReference type="Proteomes" id="UP000006695"/>
    </source>
</evidence>
<dbReference type="EMBL" id="CP000698">
    <property type="protein sequence ID" value="ABQ27356.1"/>
    <property type="molecule type" value="Genomic_DNA"/>
</dbReference>
<reference evidence="1 2" key="1">
    <citation type="submission" date="2007-05" db="EMBL/GenBank/DDBJ databases">
        <title>Complete sequence of Geobacter uraniireducens Rf4.</title>
        <authorList>
            <consortium name="US DOE Joint Genome Institute"/>
            <person name="Copeland A."/>
            <person name="Lucas S."/>
            <person name="Lapidus A."/>
            <person name="Barry K."/>
            <person name="Detter J.C."/>
            <person name="Glavina del Rio T."/>
            <person name="Hammon N."/>
            <person name="Israni S."/>
            <person name="Dalin E."/>
            <person name="Tice H."/>
            <person name="Pitluck S."/>
            <person name="Chertkov O."/>
            <person name="Brettin T."/>
            <person name="Bruce D."/>
            <person name="Han C."/>
            <person name="Schmutz J."/>
            <person name="Larimer F."/>
            <person name="Land M."/>
            <person name="Hauser L."/>
            <person name="Kyrpides N."/>
            <person name="Mikhailova N."/>
            <person name="Shelobolina E."/>
            <person name="Aklujkar M."/>
            <person name="Lovley D."/>
            <person name="Richardson P."/>
        </authorList>
    </citation>
    <scope>NUCLEOTIDE SEQUENCE [LARGE SCALE GENOMIC DNA]</scope>
    <source>
        <strain evidence="1 2">Rf4</strain>
    </source>
</reference>
<accession>A5G6D8</accession>
<dbReference type="RefSeq" id="WP_011940020.1">
    <property type="nucleotide sequence ID" value="NC_009483.1"/>
</dbReference>
<protein>
    <submittedName>
        <fullName evidence="1">Uncharacterized protein</fullName>
    </submittedName>
</protein>
<dbReference type="AlphaFoldDB" id="A5G6D8"/>
<dbReference type="InterPro" id="IPR036736">
    <property type="entry name" value="ACP-like_sf"/>
</dbReference>
<keyword evidence="2" id="KW-1185">Reference proteome</keyword>
<dbReference type="STRING" id="351605.Gura_3195"/>
<proteinExistence type="predicted"/>
<dbReference type="Gene3D" id="1.10.1200.10">
    <property type="entry name" value="ACP-like"/>
    <property type="match status" value="1"/>
</dbReference>
<dbReference type="SUPFAM" id="SSF47336">
    <property type="entry name" value="ACP-like"/>
    <property type="match status" value="1"/>
</dbReference>
<name>A5G6D8_GEOUR</name>
<evidence type="ECO:0000313" key="1">
    <source>
        <dbReference type="EMBL" id="ABQ27356.1"/>
    </source>
</evidence>
<dbReference type="HOGENOM" id="CLU_108696_20_6_7"/>